<organism evidence="1">
    <name type="scientific">Cladocopium goreaui</name>
    <dbReference type="NCBI Taxonomy" id="2562237"/>
    <lineage>
        <taxon>Eukaryota</taxon>
        <taxon>Sar</taxon>
        <taxon>Alveolata</taxon>
        <taxon>Dinophyceae</taxon>
        <taxon>Suessiales</taxon>
        <taxon>Symbiodiniaceae</taxon>
        <taxon>Cladocopium</taxon>
    </lineage>
</organism>
<name>A0A9P1D8V8_9DINO</name>
<dbReference type="OrthoDB" id="426032at2759"/>
<reference evidence="1" key="1">
    <citation type="submission" date="2022-10" db="EMBL/GenBank/DDBJ databases">
        <authorList>
            <person name="Chen Y."/>
            <person name="Dougan E. K."/>
            <person name="Chan C."/>
            <person name="Rhodes N."/>
            <person name="Thang M."/>
        </authorList>
    </citation>
    <scope>NUCLEOTIDE SEQUENCE</scope>
</reference>
<sequence length="115" mass="13102">VSGGKLCTQKSFENLMVTLQEMDQEKRKAHRKIPLSAIREAFQEQIALQISLSSRYGLSAAEASKGMVFETFRTCMHRLFYRPLEKEEDAIWHERATNATAFLHSIQRGADICAP</sequence>
<dbReference type="Proteomes" id="UP001152797">
    <property type="component" value="Unassembled WGS sequence"/>
</dbReference>
<dbReference type="EMBL" id="CAMXCT030003716">
    <property type="protein sequence ID" value="CAL4793197.1"/>
    <property type="molecule type" value="Genomic_DNA"/>
</dbReference>
<dbReference type="EMBL" id="CAMXCT010003716">
    <property type="protein sequence ID" value="CAI4005885.1"/>
    <property type="molecule type" value="Genomic_DNA"/>
</dbReference>
<proteinExistence type="predicted"/>
<evidence type="ECO:0000313" key="3">
    <source>
        <dbReference type="Proteomes" id="UP001152797"/>
    </source>
</evidence>
<comment type="caution">
    <text evidence="1">The sequence shown here is derived from an EMBL/GenBank/DDBJ whole genome shotgun (WGS) entry which is preliminary data.</text>
</comment>
<reference evidence="2" key="2">
    <citation type="submission" date="2024-04" db="EMBL/GenBank/DDBJ databases">
        <authorList>
            <person name="Chen Y."/>
            <person name="Shah S."/>
            <person name="Dougan E. K."/>
            <person name="Thang M."/>
            <person name="Chan C."/>
        </authorList>
    </citation>
    <scope>NUCLEOTIDE SEQUENCE [LARGE SCALE GENOMIC DNA]</scope>
</reference>
<evidence type="ECO:0000313" key="1">
    <source>
        <dbReference type="EMBL" id="CAI4005885.1"/>
    </source>
</evidence>
<feature type="non-terminal residue" evidence="1">
    <location>
        <position position="1"/>
    </location>
</feature>
<dbReference type="AlphaFoldDB" id="A0A9P1D8V8"/>
<keyword evidence="3" id="KW-1185">Reference proteome</keyword>
<protein>
    <submittedName>
        <fullName evidence="1">Uncharacterized protein</fullName>
    </submittedName>
</protein>
<gene>
    <name evidence="1" type="ORF">C1SCF055_LOCUS31570</name>
</gene>
<evidence type="ECO:0000313" key="2">
    <source>
        <dbReference type="EMBL" id="CAL1159260.1"/>
    </source>
</evidence>
<dbReference type="EMBL" id="CAMXCT020003716">
    <property type="protein sequence ID" value="CAL1159260.1"/>
    <property type="molecule type" value="Genomic_DNA"/>
</dbReference>
<accession>A0A9P1D8V8</accession>